<feature type="transmembrane region" description="Helical" evidence="9">
    <location>
        <begin position="193"/>
        <end position="217"/>
    </location>
</feature>
<dbReference type="RefSeq" id="WP_138399060.1">
    <property type="nucleotide sequence ID" value="NZ_JBAFVI010000023.1"/>
</dbReference>
<dbReference type="Proteomes" id="UP000305131">
    <property type="component" value="Unassembled WGS sequence"/>
</dbReference>
<dbReference type="GeneID" id="95773478"/>
<keyword evidence="4 9" id="KW-0812">Transmembrane</keyword>
<gene>
    <name evidence="10" type="ORF">FBQ73_08440</name>
</gene>
<dbReference type="InterPro" id="IPR052157">
    <property type="entry name" value="BCAA_transport_permease"/>
</dbReference>
<feature type="transmembrane region" description="Helical" evidence="9">
    <location>
        <begin position="284"/>
        <end position="307"/>
    </location>
</feature>
<dbReference type="AlphaFoldDB" id="A0A6C1KVN4"/>
<evidence type="ECO:0000256" key="5">
    <source>
        <dbReference type="ARBA" id="ARBA00022970"/>
    </source>
</evidence>
<evidence type="ECO:0000256" key="6">
    <source>
        <dbReference type="ARBA" id="ARBA00022989"/>
    </source>
</evidence>
<reference evidence="10 11" key="1">
    <citation type="submission" date="2019-05" db="EMBL/GenBank/DDBJ databases">
        <authorList>
            <person name="Zhou X."/>
        </authorList>
    </citation>
    <scope>NUCLEOTIDE SEQUENCE [LARGE SCALE GENOMIC DNA]</scope>
    <source>
        <strain evidence="10 11">DSM 432</strain>
    </source>
</reference>
<dbReference type="PANTHER" id="PTHR11795:SF450">
    <property type="entry name" value="ABC TRANSPORTER PERMEASE PROTEIN"/>
    <property type="match status" value="1"/>
</dbReference>
<dbReference type="GO" id="GO:0022857">
    <property type="term" value="F:transmembrane transporter activity"/>
    <property type="evidence" value="ECO:0007669"/>
    <property type="project" value="InterPro"/>
</dbReference>
<dbReference type="CDD" id="cd06582">
    <property type="entry name" value="TM_PBP1_LivH_like"/>
    <property type="match status" value="1"/>
</dbReference>
<accession>A0A6C1KVN4</accession>
<dbReference type="OrthoDB" id="8254706at2"/>
<dbReference type="Pfam" id="PF02653">
    <property type="entry name" value="BPD_transp_2"/>
    <property type="match status" value="1"/>
</dbReference>
<evidence type="ECO:0000313" key="10">
    <source>
        <dbReference type="EMBL" id="TLX43423.1"/>
    </source>
</evidence>
<keyword evidence="7 9" id="KW-0472">Membrane</keyword>
<evidence type="ECO:0000256" key="1">
    <source>
        <dbReference type="ARBA" id="ARBA00004651"/>
    </source>
</evidence>
<comment type="caution">
    <text evidence="10">The sequence shown here is derived from an EMBL/GenBank/DDBJ whole genome shotgun (WGS) entry which is preliminary data.</text>
</comment>
<evidence type="ECO:0000256" key="9">
    <source>
        <dbReference type="SAM" id="Phobius"/>
    </source>
</evidence>
<evidence type="ECO:0000313" key="11">
    <source>
        <dbReference type="Proteomes" id="UP000305131"/>
    </source>
</evidence>
<dbReference type="PANTHER" id="PTHR11795">
    <property type="entry name" value="BRANCHED-CHAIN AMINO ACID TRANSPORT SYSTEM PERMEASE PROTEIN LIVH"/>
    <property type="match status" value="1"/>
</dbReference>
<comment type="similarity">
    <text evidence="8">Belongs to the binding-protein-dependent transport system permease family. LivHM subfamily.</text>
</comment>
<comment type="subcellular location">
    <subcellularLocation>
        <location evidence="1">Cell membrane</location>
        <topology evidence="1">Multi-pass membrane protein</topology>
    </subcellularLocation>
</comment>
<feature type="transmembrane region" description="Helical" evidence="9">
    <location>
        <begin position="62"/>
        <end position="83"/>
    </location>
</feature>
<proteinExistence type="inferred from homology"/>
<keyword evidence="5" id="KW-0029">Amino-acid transport</keyword>
<keyword evidence="2" id="KW-0813">Transport</keyword>
<organism evidence="10 11">
    <name type="scientific">Xanthobacter autotrophicus</name>
    <dbReference type="NCBI Taxonomy" id="280"/>
    <lineage>
        <taxon>Bacteria</taxon>
        <taxon>Pseudomonadati</taxon>
        <taxon>Pseudomonadota</taxon>
        <taxon>Alphaproteobacteria</taxon>
        <taxon>Hyphomicrobiales</taxon>
        <taxon>Xanthobacteraceae</taxon>
        <taxon>Xanthobacter</taxon>
    </lineage>
</organism>
<keyword evidence="3" id="KW-1003">Cell membrane</keyword>
<feature type="transmembrane region" description="Helical" evidence="9">
    <location>
        <begin position="151"/>
        <end position="173"/>
    </location>
</feature>
<feature type="transmembrane region" description="Helical" evidence="9">
    <location>
        <begin position="20"/>
        <end position="42"/>
    </location>
</feature>
<evidence type="ECO:0000256" key="7">
    <source>
        <dbReference type="ARBA" id="ARBA00023136"/>
    </source>
</evidence>
<dbReference type="EMBL" id="VAUP01000016">
    <property type="protein sequence ID" value="TLX43423.1"/>
    <property type="molecule type" value="Genomic_DNA"/>
</dbReference>
<keyword evidence="6 9" id="KW-1133">Transmembrane helix</keyword>
<feature type="transmembrane region" description="Helical" evidence="9">
    <location>
        <begin position="319"/>
        <end position="337"/>
    </location>
</feature>
<name>A0A6C1KVN4_XANAU</name>
<evidence type="ECO:0000256" key="3">
    <source>
        <dbReference type="ARBA" id="ARBA00022475"/>
    </source>
</evidence>
<dbReference type="GO" id="GO:0006865">
    <property type="term" value="P:amino acid transport"/>
    <property type="evidence" value="ECO:0007669"/>
    <property type="project" value="UniProtKB-KW"/>
</dbReference>
<feature type="transmembrane region" description="Helical" evidence="9">
    <location>
        <begin position="245"/>
        <end position="272"/>
    </location>
</feature>
<feature type="transmembrane region" description="Helical" evidence="9">
    <location>
        <begin position="95"/>
        <end position="114"/>
    </location>
</feature>
<evidence type="ECO:0000256" key="2">
    <source>
        <dbReference type="ARBA" id="ARBA00022448"/>
    </source>
</evidence>
<sequence length="346" mass="35794">MDGTILLFLLQDGITNGAVYALLGIAIVLIFAVTRVIFIPQGELVAFGALTYALLEAGRLPGTVWLTLAFGALAFAFDLAASLSTGIDARKLTRSAGLTLALPAALLAVTYGVAGAGFGPGVHILLTLALVTPLGPYIYRVAFQPIASASILALLITAVGVHLALVGLGLVFFGAEGVRAPSLSELTLELGPLLVSGQSLVIYAVTLLAIGALWFFFERTLWGKALKATAVNRLGARLVGIRTTFAGALAFGLAALVGALSGILIAPVTTIYYDTGFLIGLKGFVAAIVGALASYPLTAVAALAVGIVEAFSSFVASDLKEVIVFMLIIPVLVWRSLTQPHVEEED</sequence>
<evidence type="ECO:0000256" key="4">
    <source>
        <dbReference type="ARBA" id="ARBA00022692"/>
    </source>
</evidence>
<dbReference type="GO" id="GO:0005886">
    <property type="term" value="C:plasma membrane"/>
    <property type="evidence" value="ECO:0007669"/>
    <property type="project" value="UniProtKB-SubCell"/>
</dbReference>
<protein>
    <submittedName>
        <fullName evidence="10">Branched-chain amino acid ABC transporter permease</fullName>
    </submittedName>
</protein>
<feature type="transmembrane region" description="Helical" evidence="9">
    <location>
        <begin position="120"/>
        <end position="139"/>
    </location>
</feature>
<dbReference type="InterPro" id="IPR001851">
    <property type="entry name" value="ABC_transp_permease"/>
</dbReference>
<evidence type="ECO:0000256" key="8">
    <source>
        <dbReference type="ARBA" id="ARBA00037998"/>
    </source>
</evidence>